<dbReference type="GO" id="GO:0008408">
    <property type="term" value="F:3'-5' exonuclease activity"/>
    <property type="evidence" value="ECO:0007669"/>
    <property type="project" value="InterPro"/>
</dbReference>
<dbReference type="InterPro" id="IPR004013">
    <property type="entry name" value="PHP_dom"/>
</dbReference>
<reference evidence="3" key="1">
    <citation type="submission" date="2022-07" db="EMBL/GenBank/DDBJ databases">
        <title>Prevotella copri.</title>
        <authorList>
            <person name="Yang C."/>
        </authorList>
    </citation>
    <scope>NUCLEOTIDE SEQUENCE</scope>
    <source>
        <strain evidence="3">HF1805</strain>
    </source>
</reference>
<evidence type="ECO:0000256" key="1">
    <source>
        <dbReference type="ARBA" id="ARBA00019114"/>
    </source>
</evidence>
<dbReference type="InterPro" id="IPR003141">
    <property type="entry name" value="Pol/His_phosphatase_N"/>
</dbReference>
<evidence type="ECO:0000313" key="3">
    <source>
        <dbReference type="EMBL" id="MCP9549468.1"/>
    </source>
</evidence>
<dbReference type="RefSeq" id="WP_254969969.1">
    <property type="nucleotide sequence ID" value="NZ_JANDWU010000012.1"/>
</dbReference>
<feature type="domain" description="Polymerase/histidinol phosphatase N-terminal" evidence="2">
    <location>
        <begin position="109"/>
        <end position="176"/>
    </location>
</feature>
<dbReference type="AlphaFoldDB" id="A0AAW5IAI5"/>
<evidence type="ECO:0000259" key="2">
    <source>
        <dbReference type="SMART" id="SM00481"/>
    </source>
</evidence>
<dbReference type="InterPro" id="IPR011708">
    <property type="entry name" value="DNA_pol3_alpha_NTPase_dom"/>
</dbReference>
<dbReference type="InterPro" id="IPR004805">
    <property type="entry name" value="DnaE2/DnaE/PolC"/>
</dbReference>
<dbReference type="Gene3D" id="3.20.20.140">
    <property type="entry name" value="Metal-dependent hydrolases"/>
    <property type="match status" value="1"/>
</dbReference>
<organism evidence="3 4">
    <name type="scientific">Segatella copri</name>
    <dbReference type="NCBI Taxonomy" id="165179"/>
    <lineage>
        <taxon>Bacteria</taxon>
        <taxon>Pseudomonadati</taxon>
        <taxon>Bacteroidota</taxon>
        <taxon>Bacteroidia</taxon>
        <taxon>Bacteroidales</taxon>
        <taxon>Prevotellaceae</taxon>
        <taxon>Segatella</taxon>
    </lineage>
</organism>
<comment type="caution">
    <text evidence="3">The sequence shown here is derived from an EMBL/GenBank/DDBJ whole genome shotgun (WGS) entry which is preliminary data.</text>
</comment>
<dbReference type="EMBL" id="JANDWU010000012">
    <property type="protein sequence ID" value="MCP9549468.1"/>
    <property type="molecule type" value="Genomic_DNA"/>
</dbReference>
<accession>A0AAW5IAI5</accession>
<proteinExistence type="predicted"/>
<dbReference type="Pfam" id="PF07733">
    <property type="entry name" value="DNA_pol3_alpha"/>
    <property type="match status" value="1"/>
</dbReference>
<name>A0AAW5IAI5_9BACT</name>
<gene>
    <name evidence="3" type="ORF">NNC68_08270</name>
</gene>
<dbReference type="PANTHER" id="PTHR32294">
    <property type="entry name" value="DNA POLYMERASE III SUBUNIT ALPHA"/>
    <property type="match status" value="1"/>
</dbReference>
<evidence type="ECO:0000313" key="4">
    <source>
        <dbReference type="Proteomes" id="UP001205506"/>
    </source>
</evidence>
<dbReference type="Pfam" id="PF02811">
    <property type="entry name" value="PHP"/>
    <property type="match status" value="1"/>
</dbReference>
<protein>
    <recommendedName>
        <fullName evidence="1">DNA polymerase III subunit alpha</fullName>
    </recommendedName>
</protein>
<dbReference type="PANTHER" id="PTHR32294:SF0">
    <property type="entry name" value="DNA POLYMERASE III SUBUNIT ALPHA"/>
    <property type="match status" value="1"/>
</dbReference>
<dbReference type="Proteomes" id="UP001205506">
    <property type="component" value="Unassembled WGS sequence"/>
</dbReference>
<dbReference type="GO" id="GO:0006260">
    <property type="term" value="P:DNA replication"/>
    <property type="evidence" value="ECO:0007669"/>
    <property type="project" value="InterPro"/>
</dbReference>
<sequence>MSNELLEWLDANKIQYEILDDEVVNVEGLGKMYYEDTNLISSIFRTDLQNNVKFNATENIETLHDEEIFYIVFKFGDNWYYYDTRKEFKFNVLKYIGTRKKCEHDQPFVNLGVHTPYELLNGSFSIGDWVKKTKYLGQKAIGICDYNTMAGALVLQKECLSAGISPVFGYSLTFTDGVDKVGAKIYCQTQNGLQNLLRIQKAINVDSTDKIIDLVELLNRGEGNIIVFDKYSSVWLHGIGDKINKFLDSFDDCYYQLDLSEFKAERIDIRVLESTKYYFDNLYDNGTVPPVLISDCYYLDKDDAKNKIILNKIAEGAAHEQSDDQYFKDLDEHWVTFEPLFDKDEWEDIEDIFNYACENTVVIADGAKALFETDRNFMPQYDMTDKEKERWGDRHSMFLGLLKEGFDKLVPEEKKEVYKKRLEHEIYVLEATNNVDYMLVQYDTVNWARENGILVGCGRGSAGGCLVLYLLGITLIDPIKYDLIFERFLLPERAGLYPSDVTVVGDSIESKDYIEVELNNGQTYKIDKDAQLVVKRDGEDNPIVLYADELQEGDDIQFDNRDVLFTLHEI</sequence>
<dbReference type="SMART" id="SM00481">
    <property type="entry name" value="POLIIIAc"/>
    <property type="match status" value="1"/>
</dbReference>